<keyword evidence="5 10" id="KW-0552">Olfaction</keyword>
<reference evidence="11" key="1">
    <citation type="submission" date="2022-01" db="EMBL/GenBank/DDBJ databases">
        <authorList>
            <person name="King R."/>
        </authorList>
    </citation>
    <scope>NUCLEOTIDE SEQUENCE</scope>
</reference>
<protein>
    <recommendedName>
        <fullName evidence="10">Odorant receptor</fullName>
    </recommendedName>
</protein>
<evidence type="ECO:0000256" key="6">
    <source>
        <dbReference type="ARBA" id="ARBA00022989"/>
    </source>
</evidence>
<feature type="transmembrane region" description="Helical" evidence="10">
    <location>
        <begin position="34"/>
        <end position="52"/>
    </location>
</feature>
<dbReference type="OrthoDB" id="8117390at2759"/>
<evidence type="ECO:0000313" key="12">
    <source>
        <dbReference type="Proteomes" id="UP001152799"/>
    </source>
</evidence>
<proteinExistence type="inferred from homology"/>
<evidence type="ECO:0000256" key="2">
    <source>
        <dbReference type="ARBA" id="ARBA00022475"/>
    </source>
</evidence>
<comment type="similarity">
    <text evidence="10">Belongs to the insect chemoreceptor superfamily. Heteromeric odorant receptor channel (TC 1.A.69) family.</text>
</comment>
<dbReference type="Proteomes" id="UP001152799">
    <property type="component" value="Chromosome 3"/>
</dbReference>
<keyword evidence="7 10" id="KW-0472">Membrane</keyword>
<feature type="transmembrane region" description="Helical" evidence="10">
    <location>
        <begin position="260"/>
        <end position="281"/>
    </location>
</feature>
<keyword evidence="12" id="KW-1185">Reference proteome</keyword>
<feature type="transmembrane region" description="Helical" evidence="10">
    <location>
        <begin position="181"/>
        <end position="204"/>
    </location>
</feature>
<keyword evidence="2" id="KW-1003">Cell membrane</keyword>
<dbReference type="AlphaFoldDB" id="A0A9N9QN44"/>
<sequence length="388" mass="44754">MEVHILRFARNLMILVGVWQDDFSCTTKQKIYHIFSYIIHGLFSTVCFMILMELPNLLGNVRKLLDDSFFVSVAVLTSVKIAIFRSRKFQHLINQVIGEEQDMRTDLDEDEHMIYLKYANYVYKLSTAVLVGVASTTLYLIIKPIIQGMINPDVEKPMIVIARVPFDQDQHYRASLMVQSMYFTVGSVYYCTTQIFYISITTFVKSQLKILQYRFRNFDAYRKRFDSSMTDEDVIKKLIRYHIVIMRFAKELNDAIKYMLLMEYVLISITIATVTFRLILVEGANELVLSISCSAVLIAQLFILGSHADDISIESVAVADAVYEMNWYEKSLQVQDMALIVIMRSQKPLSLTIGPFATLTTGTIIPVINAAYSYITIMRRIIQRLDEL</sequence>
<evidence type="ECO:0000256" key="9">
    <source>
        <dbReference type="ARBA" id="ARBA00023224"/>
    </source>
</evidence>
<keyword evidence="8 10" id="KW-0675">Receptor</keyword>
<evidence type="ECO:0000256" key="3">
    <source>
        <dbReference type="ARBA" id="ARBA00022606"/>
    </source>
</evidence>
<gene>
    <name evidence="11" type="ORF">CEUTPL_LOCUS6791</name>
</gene>
<organism evidence="11 12">
    <name type="scientific">Ceutorhynchus assimilis</name>
    <name type="common">cabbage seed weevil</name>
    <dbReference type="NCBI Taxonomy" id="467358"/>
    <lineage>
        <taxon>Eukaryota</taxon>
        <taxon>Metazoa</taxon>
        <taxon>Ecdysozoa</taxon>
        <taxon>Arthropoda</taxon>
        <taxon>Hexapoda</taxon>
        <taxon>Insecta</taxon>
        <taxon>Pterygota</taxon>
        <taxon>Neoptera</taxon>
        <taxon>Endopterygota</taxon>
        <taxon>Coleoptera</taxon>
        <taxon>Polyphaga</taxon>
        <taxon>Cucujiformia</taxon>
        <taxon>Curculionidae</taxon>
        <taxon>Ceutorhynchinae</taxon>
        <taxon>Ceutorhynchus</taxon>
    </lineage>
</organism>
<dbReference type="PANTHER" id="PTHR21137">
    <property type="entry name" value="ODORANT RECEPTOR"/>
    <property type="match status" value="1"/>
</dbReference>
<evidence type="ECO:0000256" key="8">
    <source>
        <dbReference type="ARBA" id="ARBA00023170"/>
    </source>
</evidence>
<dbReference type="InterPro" id="IPR004117">
    <property type="entry name" value="7tm6_olfct_rcpt"/>
</dbReference>
<dbReference type="GO" id="GO:0005549">
    <property type="term" value="F:odorant binding"/>
    <property type="evidence" value="ECO:0007669"/>
    <property type="project" value="InterPro"/>
</dbReference>
<dbReference type="PANTHER" id="PTHR21137:SF35">
    <property type="entry name" value="ODORANT RECEPTOR 19A-RELATED"/>
    <property type="match status" value="1"/>
</dbReference>
<keyword evidence="3 10" id="KW-0716">Sensory transduction</keyword>
<evidence type="ECO:0000256" key="10">
    <source>
        <dbReference type="RuleBase" id="RU351113"/>
    </source>
</evidence>
<feature type="transmembrane region" description="Helical" evidence="10">
    <location>
        <begin position="121"/>
        <end position="142"/>
    </location>
</feature>
<dbReference type="Pfam" id="PF02949">
    <property type="entry name" value="7tm_6"/>
    <property type="match status" value="1"/>
</dbReference>
<evidence type="ECO:0000256" key="1">
    <source>
        <dbReference type="ARBA" id="ARBA00004651"/>
    </source>
</evidence>
<name>A0A9N9QN44_9CUCU</name>
<feature type="transmembrane region" description="Helical" evidence="10">
    <location>
        <begin position="64"/>
        <end position="83"/>
    </location>
</feature>
<keyword evidence="4 10" id="KW-0812">Transmembrane</keyword>
<evidence type="ECO:0000256" key="4">
    <source>
        <dbReference type="ARBA" id="ARBA00022692"/>
    </source>
</evidence>
<comment type="caution">
    <text evidence="10">Lacks conserved residue(s) required for the propagation of feature annotation.</text>
</comment>
<accession>A0A9N9QN44</accession>
<evidence type="ECO:0000256" key="7">
    <source>
        <dbReference type="ARBA" id="ARBA00023136"/>
    </source>
</evidence>
<dbReference type="GO" id="GO:0005886">
    <property type="term" value="C:plasma membrane"/>
    <property type="evidence" value="ECO:0007669"/>
    <property type="project" value="UniProtKB-SubCell"/>
</dbReference>
<dbReference type="GO" id="GO:0007165">
    <property type="term" value="P:signal transduction"/>
    <property type="evidence" value="ECO:0007669"/>
    <property type="project" value="UniProtKB-KW"/>
</dbReference>
<comment type="subcellular location">
    <subcellularLocation>
        <location evidence="1 10">Cell membrane</location>
        <topology evidence="1 10">Multi-pass membrane protein</topology>
    </subcellularLocation>
</comment>
<keyword evidence="9 10" id="KW-0807">Transducer</keyword>
<keyword evidence="6 10" id="KW-1133">Transmembrane helix</keyword>
<dbReference type="EMBL" id="OU892279">
    <property type="protein sequence ID" value="CAG9766203.1"/>
    <property type="molecule type" value="Genomic_DNA"/>
</dbReference>
<evidence type="ECO:0000313" key="11">
    <source>
        <dbReference type="EMBL" id="CAG9766203.1"/>
    </source>
</evidence>
<dbReference type="GO" id="GO:0004984">
    <property type="term" value="F:olfactory receptor activity"/>
    <property type="evidence" value="ECO:0007669"/>
    <property type="project" value="InterPro"/>
</dbReference>
<evidence type="ECO:0000256" key="5">
    <source>
        <dbReference type="ARBA" id="ARBA00022725"/>
    </source>
</evidence>